<sequence length="280" mass="30251">MSARGIYAAVVIVALWLAGPFLWLVVTSISDQRDLLARPMPLIPPHPSLDNYAKILGLVEFHASHQTAQILPALWNSIVVTLVVTAVNVVAGSMAGYAFARSRHPLMGITLYAVLFTRMLPVVVLMPALFLIMKQMGFQNTLSGLVLAYCSFTFPFTIWIMKAYFETIPRELEESGLVDGCTRFQVFSRIVLPISGPGLVAGGAFTFVLCWNEFLVAQILNSKPGTTTLPPVIAGMVGQANIEYSVIAASGFLSAVPAVVLALIFQRYMVQGLTAGSVKG</sequence>
<evidence type="ECO:0000256" key="4">
    <source>
        <dbReference type="ARBA" id="ARBA00022448"/>
    </source>
</evidence>
<dbReference type="PANTHER" id="PTHR32243">
    <property type="entry name" value="MALTOSE TRANSPORT SYSTEM PERMEASE-RELATED"/>
    <property type="match status" value="1"/>
</dbReference>
<feature type="transmembrane region" description="Helical" evidence="11">
    <location>
        <begin position="186"/>
        <end position="209"/>
    </location>
</feature>
<dbReference type="Gene3D" id="1.10.3720.10">
    <property type="entry name" value="MetI-like"/>
    <property type="match status" value="1"/>
</dbReference>
<dbReference type="PROSITE" id="PS50928">
    <property type="entry name" value="ABC_TM1"/>
    <property type="match status" value="1"/>
</dbReference>
<evidence type="ECO:0000256" key="11">
    <source>
        <dbReference type="RuleBase" id="RU363032"/>
    </source>
</evidence>
<dbReference type="SUPFAM" id="SSF161098">
    <property type="entry name" value="MetI-like"/>
    <property type="match status" value="1"/>
</dbReference>
<keyword evidence="7 11" id="KW-0812">Transmembrane</keyword>
<gene>
    <name evidence="13" type="ORF">P409_21220</name>
</gene>
<comment type="function">
    <text evidence="1">Part of the ABC transporter complex MalEFGK involved in maltose/maltodextrin import. Probably responsible for the translocation of the substrate across the membrane.</text>
</comment>
<dbReference type="GO" id="GO:0055085">
    <property type="term" value="P:transmembrane transport"/>
    <property type="evidence" value="ECO:0007669"/>
    <property type="project" value="InterPro"/>
</dbReference>
<keyword evidence="6" id="KW-0762">Sugar transport</keyword>
<evidence type="ECO:0000256" key="7">
    <source>
        <dbReference type="ARBA" id="ARBA00022692"/>
    </source>
</evidence>
<dbReference type="Pfam" id="PF00528">
    <property type="entry name" value="BPD_transp_1"/>
    <property type="match status" value="1"/>
</dbReference>
<evidence type="ECO:0000256" key="9">
    <source>
        <dbReference type="ARBA" id="ARBA00023136"/>
    </source>
</evidence>
<protein>
    <recommendedName>
        <fullName evidence="10">Maltose/maltodextrin transport system permease protein MalG</fullName>
    </recommendedName>
</protein>
<evidence type="ECO:0000313" key="14">
    <source>
        <dbReference type="Proteomes" id="UP000029995"/>
    </source>
</evidence>
<feature type="transmembrane region" description="Helical" evidence="11">
    <location>
        <begin position="74"/>
        <end position="99"/>
    </location>
</feature>
<comment type="subcellular location">
    <subcellularLocation>
        <location evidence="2 11">Cell membrane</location>
        <topology evidence="2 11">Multi-pass membrane protein</topology>
    </subcellularLocation>
</comment>
<dbReference type="EMBL" id="JANX01000313">
    <property type="protein sequence ID" value="KGM32470.1"/>
    <property type="molecule type" value="Genomic_DNA"/>
</dbReference>
<feature type="transmembrane region" description="Helical" evidence="11">
    <location>
        <begin position="145"/>
        <end position="165"/>
    </location>
</feature>
<dbReference type="AlphaFoldDB" id="A0A0A0D396"/>
<dbReference type="GO" id="GO:0005886">
    <property type="term" value="C:plasma membrane"/>
    <property type="evidence" value="ECO:0007669"/>
    <property type="project" value="UniProtKB-SubCell"/>
</dbReference>
<reference evidence="13 14" key="1">
    <citation type="submission" date="2014-01" db="EMBL/GenBank/DDBJ databases">
        <title>Genome sequence determination for a cystic fibrosis isolate, Inquilinus limosus.</title>
        <authorList>
            <person name="Pino M."/>
            <person name="Di Conza J."/>
            <person name="Gutkind G."/>
        </authorList>
    </citation>
    <scope>NUCLEOTIDE SEQUENCE [LARGE SCALE GENOMIC DNA]</scope>
    <source>
        <strain evidence="13 14">MP06</strain>
    </source>
</reference>
<evidence type="ECO:0000313" key="13">
    <source>
        <dbReference type="EMBL" id="KGM32470.1"/>
    </source>
</evidence>
<evidence type="ECO:0000256" key="1">
    <source>
        <dbReference type="ARBA" id="ARBA00002264"/>
    </source>
</evidence>
<comment type="similarity">
    <text evidence="3">Belongs to the binding-protein-dependent transport system permease family. MalFG subfamily.</text>
</comment>
<name>A0A0A0D396_9PROT</name>
<dbReference type="PANTHER" id="PTHR32243:SF50">
    <property type="entry name" value="MALTOSE_MALTODEXTRIN TRANSPORT SYSTEM PERMEASE PROTEIN MALG"/>
    <property type="match status" value="1"/>
</dbReference>
<evidence type="ECO:0000256" key="2">
    <source>
        <dbReference type="ARBA" id="ARBA00004651"/>
    </source>
</evidence>
<evidence type="ECO:0000256" key="8">
    <source>
        <dbReference type="ARBA" id="ARBA00022989"/>
    </source>
</evidence>
<dbReference type="InterPro" id="IPR035906">
    <property type="entry name" value="MetI-like_sf"/>
</dbReference>
<proteinExistence type="inferred from homology"/>
<organism evidence="13 14">
    <name type="scientific">Inquilinus limosus MP06</name>
    <dbReference type="NCBI Taxonomy" id="1398085"/>
    <lineage>
        <taxon>Bacteria</taxon>
        <taxon>Pseudomonadati</taxon>
        <taxon>Pseudomonadota</taxon>
        <taxon>Alphaproteobacteria</taxon>
        <taxon>Rhodospirillales</taxon>
        <taxon>Rhodospirillaceae</taxon>
        <taxon>Inquilinus</taxon>
    </lineage>
</organism>
<dbReference type="InterPro" id="IPR000515">
    <property type="entry name" value="MetI-like"/>
</dbReference>
<dbReference type="Proteomes" id="UP000029995">
    <property type="component" value="Unassembled WGS sequence"/>
</dbReference>
<comment type="caution">
    <text evidence="13">The sequence shown here is derived from an EMBL/GenBank/DDBJ whole genome shotgun (WGS) entry which is preliminary data.</text>
</comment>
<keyword evidence="5" id="KW-1003">Cell membrane</keyword>
<feature type="transmembrane region" description="Helical" evidence="11">
    <location>
        <begin position="7"/>
        <end position="26"/>
    </location>
</feature>
<evidence type="ECO:0000256" key="3">
    <source>
        <dbReference type="ARBA" id="ARBA00009047"/>
    </source>
</evidence>
<evidence type="ECO:0000259" key="12">
    <source>
        <dbReference type="PROSITE" id="PS50928"/>
    </source>
</evidence>
<feature type="domain" description="ABC transmembrane type-1" evidence="12">
    <location>
        <begin position="74"/>
        <end position="265"/>
    </location>
</feature>
<feature type="transmembrane region" description="Helical" evidence="11">
    <location>
        <begin position="111"/>
        <end position="133"/>
    </location>
</feature>
<feature type="transmembrane region" description="Helical" evidence="11">
    <location>
        <begin position="244"/>
        <end position="265"/>
    </location>
</feature>
<dbReference type="InterPro" id="IPR050901">
    <property type="entry name" value="BP-dep_ABC_trans_perm"/>
</dbReference>
<keyword evidence="4 11" id="KW-0813">Transport</keyword>
<keyword evidence="9 11" id="KW-0472">Membrane</keyword>
<keyword evidence="8 11" id="KW-1133">Transmembrane helix</keyword>
<evidence type="ECO:0000256" key="6">
    <source>
        <dbReference type="ARBA" id="ARBA00022597"/>
    </source>
</evidence>
<accession>A0A0A0D396</accession>
<evidence type="ECO:0000256" key="5">
    <source>
        <dbReference type="ARBA" id="ARBA00022475"/>
    </source>
</evidence>
<dbReference type="CDD" id="cd06261">
    <property type="entry name" value="TM_PBP2"/>
    <property type="match status" value="1"/>
</dbReference>
<evidence type="ECO:0000256" key="10">
    <source>
        <dbReference type="ARBA" id="ARBA00041109"/>
    </source>
</evidence>